<protein>
    <submittedName>
        <fullName evidence="1">Uncharacterized protein</fullName>
    </submittedName>
</protein>
<accession>A0A7J2TKE5</accession>
<dbReference type="EMBL" id="DSLA01000104">
    <property type="protein sequence ID" value="HEH35838.1"/>
    <property type="molecule type" value="Genomic_DNA"/>
</dbReference>
<dbReference type="InterPro" id="IPR054230">
    <property type="entry name" value="DUF6955"/>
</dbReference>
<gene>
    <name evidence="1" type="ORF">ENP88_06850</name>
</gene>
<name>A0A7J2TKE5_ARCFL</name>
<dbReference type="Pfam" id="PF22271">
    <property type="entry name" value="DUF6955"/>
    <property type="match status" value="1"/>
</dbReference>
<comment type="caution">
    <text evidence="1">The sequence shown here is derived from an EMBL/GenBank/DDBJ whole genome shotgun (WGS) entry which is preliminary data.</text>
</comment>
<reference evidence="1" key="1">
    <citation type="journal article" date="2020" name="mSystems">
        <title>Genome- and Community-Level Interaction Insights into Carbon Utilization and Element Cycling Functions of Hydrothermarchaeota in Hydrothermal Sediment.</title>
        <authorList>
            <person name="Zhou Z."/>
            <person name="Liu Y."/>
            <person name="Xu W."/>
            <person name="Pan J."/>
            <person name="Luo Z.H."/>
            <person name="Li M."/>
        </authorList>
    </citation>
    <scope>NUCLEOTIDE SEQUENCE [LARGE SCALE GENOMIC DNA]</scope>
    <source>
        <strain evidence="1">SpSt-26</strain>
    </source>
</reference>
<dbReference type="AlphaFoldDB" id="A0A7J2TKE5"/>
<evidence type="ECO:0000313" key="1">
    <source>
        <dbReference type="EMBL" id="HEH35838.1"/>
    </source>
</evidence>
<proteinExistence type="predicted"/>
<organism evidence="1">
    <name type="scientific">Archaeoglobus fulgidus</name>
    <dbReference type="NCBI Taxonomy" id="2234"/>
    <lineage>
        <taxon>Archaea</taxon>
        <taxon>Methanobacteriati</taxon>
        <taxon>Methanobacteriota</taxon>
        <taxon>Archaeoglobi</taxon>
        <taxon>Archaeoglobales</taxon>
        <taxon>Archaeoglobaceae</taxon>
        <taxon>Archaeoglobus</taxon>
    </lineage>
</organism>
<sequence>MPHYIGVIIDDKRMEKIKGTPLEKEVKDMFGGALKMIAVPVPEDKSKEILKAFDKARIDSRGYIEDIPIALRRAVFEEMVKAKSLDIVDKVLERLPEIQEAAKKEDEFIPPPEVE</sequence>